<evidence type="ECO:0000313" key="15">
    <source>
        <dbReference type="EMBL" id="MFC4555854.1"/>
    </source>
</evidence>
<name>A0ABV9DAU7_9MICO</name>
<evidence type="ECO:0000256" key="7">
    <source>
        <dbReference type="ARBA" id="ARBA00022967"/>
    </source>
</evidence>
<keyword evidence="5" id="KW-1003">Cell membrane</keyword>
<evidence type="ECO:0000256" key="11">
    <source>
        <dbReference type="ARBA" id="ARBA00031401"/>
    </source>
</evidence>
<comment type="similarity">
    <text evidence="3">Belongs to the cytochrome c oxidase bacterial subunit CtaF family.</text>
</comment>
<evidence type="ECO:0000256" key="12">
    <source>
        <dbReference type="ARBA" id="ARBA00047816"/>
    </source>
</evidence>
<proteinExistence type="inferred from homology"/>
<sequence length="158" mass="17162">MRAAESERDQRKTTPGEQEPAAPKPMRVETLLFAAGPVFFVPVGIVYGFLSDWESVGTTAFFLLAGLYSLAGGYLWMLSKRVDPRPEDDPLANVEDNAGEMGVYAPHSWWPLVLGVAAMLVFLGPAVDAWWMLGVGVVVGVVGLVGQLFEFSRGQHAH</sequence>
<feature type="region of interest" description="Disordered" evidence="13">
    <location>
        <begin position="1"/>
        <end position="23"/>
    </location>
</feature>
<comment type="catalytic activity">
    <reaction evidence="12">
        <text>4 Fe(II)-[cytochrome c] + O2 + 8 H(+)(in) = 4 Fe(III)-[cytochrome c] + 2 H2O + 4 H(+)(out)</text>
        <dbReference type="Rhea" id="RHEA:11436"/>
        <dbReference type="Rhea" id="RHEA-COMP:10350"/>
        <dbReference type="Rhea" id="RHEA-COMP:14399"/>
        <dbReference type="ChEBI" id="CHEBI:15377"/>
        <dbReference type="ChEBI" id="CHEBI:15378"/>
        <dbReference type="ChEBI" id="CHEBI:15379"/>
        <dbReference type="ChEBI" id="CHEBI:29033"/>
        <dbReference type="ChEBI" id="CHEBI:29034"/>
        <dbReference type="EC" id="7.1.1.9"/>
    </reaction>
</comment>
<feature type="transmembrane region" description="Helical" evidence="14">
    <location>
        <begin position="31"/>
        <end position="50"/>
    </location>
</feature>
<comment type="subcellular location">
    <subcellularLocation>
        <location evidence="2">Cell membrane</location>
        <topology evidence="2">Multi-pass membrane protein</topology>
    </subcellularLocation>
</comment>
<protein>
    <recommendedName>
        <fullName evidence="4">cytochrome-c oxidase</fullName>
        <ecNumber evidence="4">7.1.1.9</ecNumber>
    </recommendedName>
    <alternativeName>
        <fullName evidence="11">Cytochrome aa3 subunit 4</fullName>
    </alternativeName>
    <alternativeName>
        <fullName evidence="10">Cytochrome c oxidase polypeptide IV</fullName>
    </alternativeName>
</protein>
<dbReference type="EMBL" id="JBHSGF010000007">
    <property type="protein sequence ID" value="MFC4555854.1"/>
    <property type="molecule type" value="Genomic_DNA"/>
</dbReference>
<dbReference type="Proteomes" id="UP001595955">
    <property type="component" value="Unassembled WGS sequence"/>
</dbReference>
<dbReference type="PIRSF" id="PIRSF017385">
    <property type="entry name" value="CtaF"/>
    <property type="match status" value="1"/>
</dbReference>
<keyword evidence="7" id="KW-1278">Translocase</keyword>
<feature type="compositionally biased region" description="Basic and acidic residues" evidence="13">
    <location>
        <begin position="1"/>
        <end position="14"/>
    </location>
</feature>
<dbReference type="EC" id="7.1.1.9" evidence="4"/>
<dbReference type="Pfam" id="PF12270">
    <property type="entry name" value="Cyt_c_ox_IV"/>
    <property type="match status" value="1"/>
</dbReference>
<feature type="transmembrane region" description="Helical" evidence="14">
    <location>
        <begin position="108"/>
        <end position="124"/>
    </location>
</feature>
<evidence type="ECO:0000256" key="14">
    <source>
        <dbReference type="SAM" id="Phobius"/>
    </source>
</evidence>
<dbReference type="InterPro" id="IPR021050">
    <property type="entry name" value="Cyt_c_oxidase_su4_actinobac"/>
</dbReference>
<keyword evidence="9 14" id="KW-0472">Membrane</keyword>
<keyword evidence="6 14" id="KW-0812">Transmembrane</keyword>
<comment type="function">
    <text evidence="1">Part of cytochrome c oxidase, its function is unknown.</text>
</comment>
<gene>
    <name evidence="15" type="ORF">ACFO3F_11400</name>
</gene>
<evidence type="ECO:0000256" key="5">
    <source>
        <dbReference type="ARBA" id="ARBA00022475"/>
    </source>
</evidence>
<feature type="transmembrane region" description="Helical" evidence="14">
    <location>
        <begin position="130"/>
        <end position="149"/>
    </location>
</feature>
<evidence type="ECO:0000256" key="8">
    <source>
        <dbReference type="ARBA" id="ARBA00022989"/>
    </source>
</evidence>
<evidence type="ECO:0000256" key="2">
    <source>
        <dbReference type="ARBA" id="ARBA00004651"/>
    </source>
</evidence>
<dbReference type="RefSeq" id="WP_338142421.1">
    <property type="nucleotide sequence ID" value="NZ_CP033325.1"/>
</dbReference>
<keyword evidence="8 14" id="KW-1133">Transmembrane helix</keyword>
<evidence type="ECO:0000256" key="3">
    <source>
        <dbReference type="ARBA" id="ARBA00006870"/>
    </source>
</evidence>
<evidence type="ECO:0000256" key="6">
    <source>
        <dbReference type="ARBA" id="ARBA00022692"/>
    </source>
</evidence>
<evidence type="ECO:0000256" key="9">
    <source>
        <dbReference type="ARBA" id="ARBA00023136"/>
    </source>
</evidence>
<reference evidence="16" key="1">
    <citation type="journal article" date="2019" name="Int. J. Syst. Evol. Microbiol.">
        <title>The Global Catalogue of Microorganisms (GCM) 10K type strain sequencing project: providing services to taxonomists for standard genome sequencing and annotation.</title>
        <authorList>
            <consortium name="The Broad Institute Genomics Platform"/>
            <consortium name="The Broad Institute Genome Sequencing Center for Infectious Disease"/>
            <person name="Wu L."/>
            <person name="Ma J."/>
        </authorList>
    </citation>
    <scope>NUCLEOTIDE SEQUENCE [LARGE SCALE GENOMIC DNA]</scope>
    <source>
        <strain evidence="16">JCM 3369</strain>
    </source>
</reference>
<accession>A0ABV9DAU7</accession>
<evidence type="ECO:0000256" key="4">
    <source>
        <dbReference type="ARBA" id="ARBA00012949"/>
    </source>
</evidence>
<organism evidence="15 16">
    <name type="scientific">Georgenia faecalis</name>
    <dbReference type="NCBI Taxonomy" id="2483799"/>
    <lineage>
        <taxon>Bacteria</taxon>
        <taxon>Bacillati</taxon>
        <taxon>Actinomycetota</taxon>
        <taxon>Actinomycetes</taxon>
        <taxon>Micrococcales</taxon>
        <taxon>Bogoriellaceae</taxon>
        <taxon>Georgenia</taxon>
    </lineage>
</organism>
<evidence type="ECO:0000313" key="16">
    <source>
        <dbReference type="Proteomes" id="UP001595955"/>
    </source>
</evidence>
<evidence type="ECO:0000256" key="10">
    <source>
        <dbReference type="ARBA" id="ARBA00031366"/>
    </source>
</evidence>
<comment type="caution">
    <text evidence="15">The sequence shown here is derived from an EMBL/GenBank/DDBJ whole genome shotgun (WGS) entry which is preliminary data.</text>
</comment>
<evidence type="ECO:0000256" key="13">
    <source>
        <dbReference type="SAM" id="MobiDB-lite"/>
    </source>
</evidence>
<feature type="transmembrane region" description="Helical" evidence="14">
    <location>
        <begin position="56"/>
        <end position="77"/>
    </location>
</feature>
<keyword evidence="16" id="KW-1185">Reference proteome</keyword>
<evidence type="ECO:0000256" key="1">
    <source>
        <dbReference type="ARBA" id="ARBA00002536"/>
    </source>
</evidence>